<evidence type="ECO:0000313" key="1">
    <source>
        <dbReference type="EMBL" id="JAP10886.1"/>
    </source>
</evidence>
<name>A0A0V0GUC0_SOLCH</name>
<dbReference type="AlphaFoldDB" id="A0A0V0GUC0"/>
<dbReference type="EMBL" id="GEDG01032292">
    <property type="protein sequence ID" value="JAP10886.1"/>
    <property type="molecule type" value="Transcribed_RNA"/>
</dbReference>
<sequence length="60" mass="6539">MSILLKVVCKSLPCVRTEQGMHPKTAQWDLASMGNPGPLSACMSIRSGTIKQPRVEERGL</sequence>
<protein>
    <submittedName>
        <fullName evidence="1">Putative ovule protein</fullName>
    </submittedName>
</protein>
<accession>A0A0V0GUC0</accession>
<organism evidence="1">
    <name type="scientific">Solanum chacoense</name>
    <name type="common">Chaco potato</name>
    <dbReference type="NCBI Taxonomy" id="4108"/>
    <lineage>
        <taxon>Eukaryota</taxon>
        <taxon>Viridiplantae</taxon>
        <taxon>Streptophyta</taxon>
        <taxon>Embryophyta</taxon>
        <taxon>Tracheophyta</taxon>
        <taxon>Spermatophyta</taxon>
        <taxon>Magnoliopsida</taxon>
        <taxon>eudicotyledons</taxon>
        <taxon>Gunneridae</taxon>
        <taxon>Pentapetalae</taxon>
        <taxon>asterids</taxon>
        <taxon>lamiids</taxon>
        <taxon>Solanales</taxon>
        <taxon>Solanaceae</taxon>
        <taxon>Solanoideae</taxon>
        <taxon>Solaneae</taxon>
        <taxon>Solanum</taxon>
    </lineage>
</organism>
<reference evidence="1" key="1">
    <citation type="submission" date="2015-12" db="EMBL/GenBank/DDBJ databases">
        <title>Gene expression during late stages of embryo sac development: a critical building block for successful pollen-pistil interactions.</title>
        <authorList>
            <person name="Liu Y."/>
            <person name="Joly V."/>
            <person name="Sabar M."/>
            <person name="Matton D.P."/>
        </authorList>
    </citation>
    <scope>NUCLEOTIDE SEQUENCE</scope>
</reference>
<proteinExistence type="predicted"/>